<dbReference type="Proteomes" id="UP000805193">
    <property type="component" value="Unassembled WGS sequence"/>
</dbReference>
<sequence>MDASFPLNELKRALGSFQSNTSPGEDQITYQLFRNLDDAQLQRMLDYFNR</sequence>
<proteinExistence type="predicted"/>
<protein>
    <submittedName>
        <fullName evidence="1">Uncharacterized protein</fullName>
    </submittedName>
</protein>
<reference evidence="1 2" key="1">
    <citation type="journal article" date="2020" name="Cell">
        <title>Large-Scale Comparative Analyses of Tick Genomes Elucidate Their Genetic Diversity and Vector Capacities.</title>
        <authorList>
            <consortium name="Tick Genome and Microbiome Consortium (TIGMIC)"/>
            <person name="Jia N."/>
            <person name="Wang J."/>
            <person name="Shi W."/>
            <person name="Du L."/>
            <person name="Sun Y."/>
            <person name="Zhan W."/>
            <person name="Jiang J.F."/>
            <person name="Wang Q."/>
            <person name="Zhang B."/>
            <person name="Ji P."/>
            <person name="Bell-Sakyi L."/>
            <person name="Cui X.M."/>
            <person name="Yuan T.T."/>
            <person name="Jiang B.G."/>
            <person name="Yang W.F."/>
            <person name="Lam T.T."/>
            <person name="Chang Q.C."/>
            <person name="Ding S.J."/>
            <person name="Wang X.J."/>
            <person name="Zhu J.G."/>
            <person name="Ruan X.D."/>
            <person name="Zhao L."/>
            <person name="Wei J.T."/>
            <person name="Ye R.Z."/>
            <person name="Que T.C."/>
            <person name="Du C.H."/>
            <person name="Zhou Y.H."/>
            <person name="Cheng J.X."/>
            <person name="Dai P.F."/>
            <person name="Guo W.B."/>
            <person name="Han X.H."/>
            <person name="Huang E.J."/>
            <person name="Li L.F."/>
            <person name="Wei W."/>
            <person name="Gao Y.C."/>
            <person name="Liu J.Z."/>
            <person name="Shao H.Z."/>
            <person name="Wang X."/>
            <person name="Wang C.C."/>
            <person name="Yang T.C."/>
            <person name="Huo Q.B."/>
            <person name="Li W."/>
            <person name="Chen H.Y."/>
            <person name="Chen S.E."/>
            <person name="Zhou L.G."/>
            <person name="Ni X.B."/>
            <person name="Tian J.H."/>
            <person name="Sheng Y."/>
            <person name="Liu T."/>
            <person name="Pan Y.S."/>
            <person name="Xia L.Y."/>
            <person name="Li J."/>
            <person name="Zhao F."/>
            <person name="Cao W.C."/>
        </authorList>
    </citation>
    <scope>NUCLEOTIDE SEQUENCE [LARGE SCALE GENOMIC DNA]</scope>
    <source>
        <strain evidence="1">Iper-2018</strain>
    </source>
</reference>
<accession>A0AC60QD18</accession>
<organism evidence="1 2">
    <name type="scientific">Ixodes persulcatus</name>
    <name type="common">Taiga tick</name>
    <dbReference type="NCBI Taxonomy" id="34615"/>
    <lineage>
        <taxon>Eukaryota</taxon>
        <taxon>Metazoa</taxon>
        <taxon>Ecdysozoa</taxon>
        <taxon>Arthropoda</taxon>
        <taxon>Chelicerata</taxon>
        <taxon>Arachnida</taxon>
        <taxon>Acari</taxon>
        <taxon>Parasitiformes</taxon>
        <taxon>Ixodida</taxon>
        <taxon>Ixodoidea</taxon>
        <taxon>Ixodidae</taxon>
        <taxon>Ixodinae</taxon>
        <taxon>Ixodes</taxon>
    </lineage>
</organism>
<feature type="non-terminal residue" evidence="1">
    <location>
        <position position="50"/>
    </location>
</feature>
<name>A0AC60QD18_IXOPE</name>
<dbReference type="EMBL" id="JABSTQ010009187">
    <property type="protein sequence ID" value="KAG0431896.1"/>
    <property type="molecule type" value="Genomic_DNA"/>
</dbReference>
<evidence type="ECO:0000313" key="1">
    <source>
        <dbReference type="EMBL" id="KAG0431896.1"/>
    </source>
</evidence>
<keyword evidence="2" id="KW-1185">Reference proteome</keyword>
<comment type="caution">
    <text evidence="1">The sequence shown here is derived from an EMBL/GenBank/DDBJ whole genome shotgun (WGS) entry which is preliminary data.</text>
</comment>
<evidence type="ECO:0000313" key="2">
    <source>
        <dbReference type="Proteomes" id="UP000805193"/>
    </source>
</evidence>
<gene>
    <name evidence="1" type="ORF">HPB47_021350</name>
</gene>